<dbReference type="GeneID" id="94345300"/>
<evidence type="ECO:0000256" key="2">
    <source>
        <dbReference type="PROSITE-ProRule" id="PRU00176"/>
    </source>
</evidence>
<feature type="domain" description="RRM" evidence="3">
    <location>
        <begin position="29"/>
        <end position="107"/>
    </location>
</feature>
<comment type="caution">
    <text evidence="4">The sequence shown here is derived from an EMBL/GenBank/DDBJ whole genome shotgun (WGS) entry which is preliminary data.</text>
</comment>
<evidence type="ECO:0000313" key="4">
    <source>
        <dbReference type="EMBL" id="TDH65205.1"/>
    </source>
</evidence>
<evidence type="ECO:0000313" key="5">
    <source>
        <dbReference type="Proteomes" id="UP000294530"/>
    </source>
</evidence>
<dbReference type="PANTHER" id="PTHR48037">
    <property type="entry name" value="ATPASE E1"/>
    <property type="match status" value="1"/>
</dbReference>
<gene>
    <name evidence="4" type="ORF">CCR75_001527</name>
</gene>
<keyword evidence="1 2" id="KW-0694">RNA-binding</keyword>
<dbReference type="Proteomes" id="UP000294530">
    <property type="component" value="Unassembled WGS sequence"/>
</dbReference>
<dbReference type="GO" id="GO:0003723">
    <property type="term" value="F:RNA binding"/>
    <property type="evidence" value="ECO:0007669"/>
    <property type="project" value="UniProtKB-UniRule"/>
</dbReference>
<keyword evidence="5" id="KW-1185">Reference proteome</keyword>
<dbReference type="SMART" id="SM00360">
    <property type="entry name" value="RRM"/>
    <property type="match status" value="1"/>
</dbReference>
<accession>A0A976IAR2</accession>
<dbReference type="InterPro" id="IPR034168">
    <property type="entry name" value="PPIE_RRM"/>
</dbReference>
<dbReference type="SUPFAM" id="SSF54928">
    <property type="entry name" value="RNA-binding domain, RBD"/>
    <property type="match status" value="1"/>
</dbReference>
<evidence type="ECO:0000256" key="1">
    <source>
        <dbReference type="ARBA" id="ARBA00022884"/>
    </source>
</evidence>
<protein>
    <recommendedName>
        <fullName evidence="3">RRM domain-containing protein</fullName>
    </recommendedName>
</protein>
<organism evidence="4 5">
    <name type="scientific">Bremia lactucae</name>
    <name type="common">Lettuce downy mildew</name>
    <dbReference type="NCBI Taxonomy" id="4779"/>
    <lineage>
        <taxon>Eukaryota</taxon>
        <taxon>Sar</taxon>
        <taxon>Stramenopiles</taxon>
        <taxon>Oomycota</taxon>
        <taxon>Peronosporomycetes</taxon>
        <taxon>Peronosporales</taxon>
        <taxon>Peronosporaceae</taxon>
        <taxon>Bremia</taxon>
    </lineage>
</organism>
<name>A0A976IAR2_BRELC</name>
<dbReference type="PANTHER" id="PTHR48037:SF1">
    <property type="entry name" value="RRM DOMAIN-CONTAINING PROTEIN"/>
    <property type="match status" value="1"/>
</dbReference>
<dbReference type="InterPro" id="IPR000504">
    <property type="entry name" value="RRM_dom"/>
</dbReference>
<dbReference type="EMBL" id="SHOA02000220">
    <property type="protein sequence ID" value="TDH65205.1"/>
    <property type="molecule type" value="Genomic_DNA"/>
</dbReference>
<proteinExistence type="predicted"/>
<dbReference type="OrthoDB" id="193499at2759"/>
<dbReference type="RefSeq" id="XP_067814704.1">
    <property type="nucleotide sequence ID" value="XM_067959629.1"/>
</dbReference>
<dbReference type="Pfam" id="PF00076">
    <property type="entry name" value="RRM_1"/>
    <property type="match status" value="1"/>
</dbReference>
<dbReference type="PROSITE" id="PS50102">
    <property type="entry name" value="RRM"/>
    <property type="match status" value="1"/>
</dbReference>
<sequence>MRGEWIGENDVAQLSLAINLLSMNKTDKRALYVGGLDNQVTEQALYTAFIPFGPIKGVQIPTEYRMQKGKGYGFVEFEDEEDAKAAIDNMDDSELFGKTLRVTIAKPDRPKLGSNRPVWAESDIGTATELVKDDKQS</sequence>
<dbReference type="Gene3D" id="3.30.70.330">
    <property type="match status" value="1"/>
</dbReference>
<reference evidence="4 5" key="1">
    <citation type="journal article" date="2021" name="Genome Biol.">
        <title>AFLAP: assembly-free linkage analysis pipeline using k-mers from genome sequencing data.</title>
        <authorList>
            <person name="Fletcher K."/>
            <person name="Zhang L."/>
            <person name="Gil J."/>
            <person name="Han R."/>
            <person name="Cavanaugh K."/>
            <person name="Michelmore R."/>
        </authorList>
    </citation>
    <scope>NUCLEOTIDE SEQUENCE [LARGE SCALE GENOMIC DNA]</scope>
    <source>
        <strain evidence="4 5">SF5</strain>
    </source>
</reference>
<dbReference type="InterPro" id="IPR035979">
    <property type="entry name" value="RBD_domain_sf"/>
</dbReference>
<evidence type="ECO:0000259" key="3">
    <source>
        <dbReference type="PROSITE" id="PS50102"/>
    </source>
</evidence>
<dbReference type="InterPro" id="IPR012677">
    <property type="entry name" value="Nucleotide-bd_a/b_plait_sf"/>
</dbReference>
<dbReference type="CDD" id="cd12347">
    <property type="entry name" value="RRM_PPIE"/>
    <property type="match status" value="1"/>
</dbReference>
<dbReference type="KEGG" id="blac:94345300"/>
<dbReference type="AlphaFoldDB" id="A0A976IAR2"/>